<organism evidence="1 2">
    <name type="scientific">Caerostris extrusa</name>
    <name type="common">Bark spider</name>
    <name type="synonym">Caerostris bankana</name>
    <dbReference type="NCBI Taxonomy" id="172846"/>
    <lineage>
        <taxon>Eukaryota</taxon>
        <taxon>Metazoa</taxon>
        <taxon>Ecdysozoa</taxon>
        <taxon>Arthropoda</taxon>
        <taxon>Chelicerata</taxon>
        <taxon>Arachnida</taxon>
        <taxon>Araneae</taxon>
        <taxon>Araneomorphae</taxon>
        <taxon>Entelegynae</taxon>
        <taxon>Araneoidea</taxon>
        <taxon>Araneidae</taxon>
        <taxon>Caerostris</taxon>
    </lineage>
</organism>
<evidence type="ECO:0000313" key="1">
    <source>
        <dbReference type="EMBL" id="GIY45267.1"/>
    </source>
</evidence>
<protein>
    <submittedName>
        <fullName evidence="1">Uncharacterized protein</fullName>
    </submittedName>
</protein>
<reference evidence="1 2" key="1">
    <citation type="submission" date="2021-06" db="EMBL/GenBank/DDBJ databases">
        <title>Caerostris extrusa draft genome.</title>
        <authorList>
            <person name="Kono N."/>
            <person name="Arakawa K."/>
        </authorList>
    </citation>
    <scope>NUCLEOTIDE SEQUENCE [LARGE SCALE GENOMIC DNA]</scope>
</reference>
<gene>
    <name evidence="1" type="primary">AVEN_159333_1</name>
    <name evidence="1" type="ORF">CEXT_624391</name>
</gene>
<accession>A0AAV4TKF5</accession>
<name>A0AAV4TKF5_CAEEX</name>
<proteinExistence type="predicted"/>
<comment type="caution">
    <text evidence="1">The sequence shown here is derived from an EMBL/GenBank/DDBJ whole genome shotgun (WGS) entry which is preliminary data.</text>
</comment>
<dbReference type="EMBL" id="BPLR01011254">
    <property type="protein sequence ID" value="GIY45267.1"/>
    <property type="molecule type" value="Genomic_DNA"/>
</dbReference>
<evidence type="ECO:0000313" key="2">
    <source>
        <dbReference type="Proteomes" id="UP001054945"/>
    </source>
</evidence>
<dbReference type="AlphaFoldDB" id="A0AAV4TKF5"/>
<keyword evidence="2" id="KW-1185">Reference proteome</keyword>
<sequence length="158" mass="17367">MVTSRKSSDNHNSYHPTLFTPNDIGRMTRMNRFRVIRSPLLGSIIPSATQTTIVPDRTPLLDVTQIPSKCLFLPLEIKSFNSLASSAQLASCLGCVYDGFIILSAQGLHRIRGILQGKVPEKCDNPGKLDIGRGFISQLGYSGWLESLLLQVENAHVS</sequence>
<dbReference type="Proteomes" id="UP001054945">
    <property type="component" value="Unassembled WGS sequence"/>
</dbReference>